<dbReference type="Pfam" id="PF00295">
    <property type="entry name" value="Glyco_hydro_28"/>
    <property type="match status" value="1"/>
</dbReference>
<protein>
    <submittedName>
        <fullName evidence="6">Glycosyl hydrolase family 28 protein</fullName>
    </submittedName>
</protein>
<dbReference type="PANTHER" id="PTHR31339">
    <property type="entry name" value="PECTIN LYASE-RELATED"/>
    <property type="match status" value="1"/>
</dbReference>
<name>A0ABT7CTF0_9BACT</name>
<keyword evidence="7" id="KW-1185">Reference proteome</keyword>
<comment type="similarity">
    <text evidence="1 4">Belongs to the glycosyl hydrolase 28 family.</text>
</comment>
<keyword evidence="5" id="KW-0732">Signal</keyword>
<feature type="signal peptide" evidence="5">
    <location>
        <begin position="1"/>
        <end position="19"/>
    </location>
</feature>
<dbReference type="GO" id="GO:0016787">
    <property type="term" value="F:hydrolase activity"/>
    <property type="evidence" value="ECO:0007669"/>
    <property type="project" value="UniProtKB-KW"/>
</dbReference>
<dbReference type="InterPro" id="IPR011050">
    <property type="entry name" value="Pectin_lyase_fold/virulence"/>
</dbReference>
<evidence type="ECO:0000256" key="4">
    <source>
        <dbReference type="RuleBase" id="RU361169"/>
    </source>
</evidence>
<dbReference type="SUPFAM" id="SSF51126">
    <property type="entry name" value="Pectin lyase-like"/>
    <property type="match status" value="1"/>
</dbReference>
<dbReference type="Proteomes" id="UP001228581">
    <property type="component" value="Unassembled WGS sequence"/>
</dbReference>
<dbReference type="Gene3D" id="2.160.20.10">
    <property type="entry name" value="Single-stranded right-handed beta-helix, Pectin lyase-like"/>
    <property type="match status" value="1"/>
</dbReference>
<accession>A0ABT7CTF0</accession>
<dbReference type="InterPro" id="IPR006626">
    <property type="entry name" value="PbH1"/>
</dbReference>
<evidence type="ECO:0000313" key="6">
    <source>
        <dbReference type="EMBL" id="MDJ1497024.1"/>
    </source>
</evidence>
<proteinExistence type="inferred from homology"/>
<gene>
    <name evidence="6" type="ORF">QNI19_29070</name>
</gene>
<dbReference type="InterPro" id="IPR000743">
    <property type="entry name" value="Glyco_hydro_28"/>
</dbReference>
<keyword evidence="3 4" id="KW-0326">Glycosidase</keyword>
<evidence type="ECO:0000313" key="7">
    <source>
        <dbReference type="Proteomes" id="UP001228581"/>
    </source>
</evidence>
<sequence>MRKAILLCIFIIHSIIGMCQQTVITITAYGAKPDGRSNNTSAIQKAIDDISKKGGKVIIPAGYFLTGGLYLRSNVELYLEEGAVLLGSTNRLDYTKGDGKLALLTGYNLTNVAITGKGTIDGQGRELVVNLYELLNKNLIQDPEWRIKRPTEANRPMILGLEKSKNIRVSGITFKDASGWVQNYQNCEDVSIDHIRVESVAYWNNDGIDIVDTKNVSITNCFINSADDGICLKSEDKAGSCENITVKNCTIRSSANAFKIGTGSMGVFRNIIVENLTVYDTYRSAIALETVDGAIIEKVKIKQVQATHTGNAIFLRLGHRNTDNRYGILRDVLIQDVRAEIPASKPDAGYPVEGPLPKVPPHNLIPSSITGLPGHLVQNVRLENIMIVYGGGASKTKAFVSTDSLHLVPEQIPNYPEFSMFGELPAWGFYVRHAEGIEFSNVKLSLVKEDFRPACVFDDIKGLKLSGVESGNATTKPVWILNKVTRPVLTEVKSSFSEPESLKIQ</sequence>
<keyword evidence="2 4" id="KW-0378">Hydrolase</keyword>
<dbReference type="RefSeq" id="WP_314002276.1">
    <property type="nucleotide sequence ID" value="NZ_JASJOT010000028.1"/>
</dbReference>
<reference evidence="6 7" key="1">
    <citation type="submission" date="2023-05" db="EMBL/GenBank/DDBJ databases">
        <authorList>
            <person name="Zhang X."/>
        </authorList>
    </citation>
    <scope>NUCLEOTIDE SEQUENCE [LARGE SCALE GENOMIC DNA]</scope>
    <source>
        <strain evidence="6 7">DM2B3-1</strain>
    </source>
</reference>
<dbReference type="InterPro" id="IPR051801">
    <property type="entry name" value="GH28_Enzymes"/>
</dbReference>
<dbReference type="SMART" id="SM00710">
    <property type="entry name" value="PbH1"/>
    <property type="match status" value="6"/>
</dbReference>
<evidence type="ECO:0000256" key="1">
    <source>
        <dbReference type="ARBA" id="ARBA00008834"/>
    </source>
</evidence>
<dbReference type="EMBL" id="JASJOT010000028">
    <property type="protein sequence ID" value="MDJ1497024.1"/>
    <property type="molecule type" value="Genomic_DNA"/>
</dbReference>
<evidence type="ECO:0000256" key="5">
    <source>
        <dbReference type="SAM" id="SignalP"/>
    </source>
</evidence>
<evidence type="ECO:0000256" key="2">
    <source>
        <dbReference type="ARBA" id="ARBA00022801"/>
    </source>
</evidence>
<evidence type="ECO:0000256" key="3">
    <source>
        <dbReference type="ARBA" id="ARBA00023295"/>
    </source>
</evidence>
<organism evidence="6 7">
    <name type="scientific">Xanthocytophaga flava</name>
    <dbReference type="NCBI Taxonomy" id="3048013"/>
    <lineage>
        <taxon>Bacteria</taxon>
        <taxon>Pseudomonadati</taxon>
        <taxon>Bacteroidota</taxon>
        <taxon>Cytophagia</taxon>
        <taxon>Cytophagales</taxon>
        <taxon>Rhodocytophagaceae</taxon>
        <taxon>Xanthocytophaga</taxon>
    </lineage>
</organism>
<comment type="caution">
    <text evidence="6">The sequence shown here is derived from an EMBL/GenBank/DDBJ whole genome shotgun (WGS) entry which is preliminary data.</text>
</comment>
<feature type="chain" id="PRO_5045958677" evidence="5">
    <location>
        <begin position="20"/>
        <end position="505"/>
    </location>
</feature>
<dbReference type="InterPro" id="IPR012334">
    <property type="entry name" value="Pectin_lyas_fold"/>
</dbReference>
<dbReference type="PANTHER" id="PTHR31339:SF9">
    <property type="entry name" value="PLASMIN AND FIBRONECTIN-BINDING PROTEIN A"/>
    <property type="match status" value="1"/>
</dbReference>